<proteinExistence type="predicted"/>
<reference evidence="3" key="1">
    <citation type="submission" date="2019-06" db="EMBL/GenBank/DDBJ databases">
        <authorList>
            <person name="Broberg M."/>
        </authorList>
    </citation>
    <scope>NUCLEOTIDE SEQUENCE [LARGE SCALE GENOMIC DNA]</scope>
</reference>
<keyword evidence="1" id="KW-1133">Transmembrane helix</keyword>
<feature type="transmembrane region" description="Helical" evidence="1">
    <location>
        <begin position="12"/>
        <end position="29"/>
    </location>
</feature>
<name>A0A9N9W8X9_9HYPO</name>
<protein>
    <submittedName>
        <fullName evidence="2">Uncharacterized protein</fullName>
    </submittedName>
</protein>
<feature type="transmembrane region" description="Helical" evidence="1">
    <location>
        <begin position="70"/>
        <end position="90"/>
    </location>
</feature>
<keyword evidence="1" id="KW-0472">Membrane</keyword>
<dbReference type="Proteomes" id="UP000775872">
    <property type="component" value="Unassembled WGS sequence"/>
</dbReference>
<sequence>MIEEAGTASTKFCEGIALALSSLLLLQLFRATRQLKGHSTREHCIALETTQRMVLDMNRTASYILQTNDASTMSLVGICCVCSAAMLLALSSQRHQQISLTDSDVATIRFNLKALKTRWGIGGTLSMKTLLEICN</sequence>
<keyword evidence="3" id="KW-1185">Reference proteome</keyword>
<gene>
    <name evidence="2" type="ORF">CSOL1703_00012283</name>
</gene>
<dbReference type="AlphaFoldDB" id="A0A9N9W8X9"/>
<keyword evidence="1" id="KW-0812">Transmembrane</keyword>
<reference evidence="2 3" key="2">
    <citation type="submission" date="2021-10" db="EMBL/GenBank/DDBJ databases">
        <authorList>
            <person name="Piombo E."/>
        </authorList>
    </citation>
    <scope>NUCLEOTIDE SEQUENCE [LARGE SCALE GENOMIC DNA]</scope>
</reference>
<dbReference type="EMBL" id="CABFOC020000013">
    <property type="protein sequence ID" value="CAH0045655.1"/>
    <property type="molecule type" value="Genomic_DNA"/>
</dbReference>
<accession>A0A9N9W8X9</accession>
<evidence type="ECO:0000256" key="1">
    <source>
        <dbReference type="SAM" id="Phobius"/>
    </source>
</evidence>
<evidence type="ECO:0000313" key="2">
    <source>
        <dbReference type="EMBL" id="CAH0045655.1"/>
    </source>
</evidence>
<evidence type="ECO:0000313" key="3">
    <source>
        <dbReference type="Proteomes" id="UP000775872"/>
    </source>
</evidence>
<organism evidence="2 3">
    <name type="scientific">Clonostachys solani</name>
    <dbReference type="NCBI Taxonomy" id="160281"/>
    <lineage>
        <taxon>Eukaryota</taxon>
        <taxon>Fungi</taxon>
        <taxon>Dikarya</taxon>
        <taxon>Ascomycota</taxon>
        <taxon>Pezizomycotina</taxon>
        <taxon>Sordariomycetes</taxon>
        <taxon>Hypocreomycetidae</taxon>
        <taxon>Hypocreales</taxon>
        <taxon>Bionectriaceae</taxon>
        <taxon>Clonostachys</taxon>
    </lineage>
</organism>
<comment type="caution">
    <text evidence="2">The sequence shown here is derived from an EMBL/GenBank/DDBJ whole genome shotgun (WGS) entry which is preliminary data.</text>
</comment>